<evidence type="ECO:0000259" key="1">
    <source>
        <dbReference type="Pfam" id="PF05547"/>
    </source>
</evidence>
<dbReference type="RefSeq" id="WP_369331448.1">
    <property type="nucleotide sequence ID" value="NZ_JAULBC010000007.1"/>
</dbReference>
<proteinExistence type="predicted"/>
<dbReference type="PANTHER" id="PTHR41775:SF1">
    <property type="entry name" value="PEPTIDASE M6-LIKE DOMAIN-CONTAINING PROTEIN"/>
    <property type="match status" value="1"/>
</dbReference>
<evidence type="ECO:0000313" key="3">
    <source>
        <dbReference type="Proteomes" id="UP001560573"/>
    </source>
</evidence>
<organism evidence="2 3">
    <name type="scientific">Danxiaibacter flavus</name>
    <dbReference type="NCBI Taxonomy" id="3049108"/>
    <lineage>
        <taxon>Bacteria</taxon>
        <taxon>Pseudomonadati</taxon>
        <taxon>Bacteroidota</taxon>
        <taxon>Chitinophagia</taxon>
        <taxon>Chitinophagales</taxon>
        <taxon>Chitinophagaceae</taxon>
        <taxon>Danxiaibacter</taxon>
    </lineage>
</organism>
<dbReference type="GO" id="GO:0008237">
    <property type="term" value="F:metallopeptidase activity"/>
    <property type="evidence" value="ECO:0007669"/>
    <property type="project" value="UniProtKB-KW"/>
</dbReference>
<dbReference type="PANTHER" id="PTHR41775">
    <property type="entry name" value="SECRETED PROTEIN-RELATED"/>
    <property type="match status" value="1"/>
</dbReference>
<reference evidence="2 3" key="1">
    <citation type="submission" date="2023-07" db="EMBL/GenBank/DDBJ databases">
        <authorList>
            <person name="Lian W.-H."/>
        </authorList>
    </citation>
    <scope>NUCLEOTIDE SEQUENCE [LARGE SCALE GENOMIC DNA]</scope>
    <source>
        <strain evidence="2 3">SYSU DXS3180</strain>
    </source>
</reference>
<name>A0ABV3ZKJ1_9BACT</name>
<dbReference type="EMBL" id="JAULBC010000007">
    <property type="protein sequence ID" value="MEX6690040.1"/>
    <property type="molecule type" value="Genomic_DNA"/>
</dbReference>
<keyword evidence="3" id="KW-1185">Reference proteome</keyword>
<dbReference type="InterPro" id="IPR008757">
    <property type="entry name" value="Peptidase_M6-like_domain"/>
</dbReference>
<feature type="domain" description="Peptidase M6-like" evidence="1">
    <location>
        <begin position="115"/>
        <end position="310"/>
    </location>
</feature>
<keyword evidence="2" id="KW-0482">Metalloprotease</keyword>
<dbReference type="NCBIfam" id="TIGR03296">
    <property type="entry name" value="M6dom_TIGR03296"/>
    <property type="match status" value="1"/>
</dbReference>
<dbReference type="Proteomes" id="UP001560573">
    <property type="component" value="Unassembled WGS sequence"/>
</dbReference>
<evidence type="ECO:0000313" key="2">
    <source>
        <dbReference type="EMBL" id="MEX6690040.1"/>
    </source>
</evidence>
<comment type="caution">
    <text evidence="2">The sequence shown here is derived from an EMBL/GenBank/DDBJ whole genome shotgun (WGS) entry which is preliminary data.</text>
</comment>
<keyword evidence="2" id="KW-0378">Hydrolase</keyword>
<dbReference type="Pfam" id="PF05547">
    <property type="entry name" value="Peptidase_M6"/>
    <property type="match status" value="1"/>
</dbReference>
<accession>A0ABV3ZKJ1</accession>
<sequence length="485" mass="53917">MLIQVPNIGKKFCNKTRCQVPPSPNLLLELYAAYRGLQDSNRLPKDISFEQYFYIWSSGRRGEDVAGLDDGKIREATGADEPQLIDRPPQKLKGVIRTLVLLVDFEDRPHAEFREPSFYEQMLFGSIDIFPTGSMAEYYRKISNYVPDSNGIDIQGKVFGWFRLPNRSDYYTNSASGMGNYPRNSQGMAEDAIKEAIKQGVDFNGYDMLGEGSVTALFIIHSGRGAEESGSRNDIWSLKWLVPNEIKVGLELVAKTFLTVPENCQMGVCAHEWGHLAARWADFYDTGKSNITKSNGLGNYCLMASGSWNNGGITPGLPNGMLRMFHDWIAPTEITQTTKGIVLKPASEKGSIVLIKNLARMPRPQQYVFVEYRRRSGQDSFLPDEGVAIYTVDEDIDNVNDENNLAIELMQADGRRDLAKVFGLGNRGDGDDLYPATINGNLVNSIEQTGTPSLKLADNNWSGISILIKGNPGDNQMVIDVIITP</sequence>
<keyword evidence="2" id="KW-0645">Protease</keyword>
<protein>
    <submittedName>
        <fullName evidence="2">M6 family metalloprotease domain-containing protein</fullName>
    </submittedName>
</protein>
<gene>
    <name evidence="2" type="ORF">QTN47_21200</name>
</gene>